<sequence>MRLEAGGRNVFALLVALSLRFLQAVCTHDVQIPPHRDVATTVRRSDCAVRRAGAVEVSFVGYDEYYKSQMHVCRFTRAPTRGSELRPSYLTDFWIVCGVESGRG</sequence>
<name>A0ACB6RL85_9PLEO</name>
<organism evidence="1 2">
    <name type="scientific">Macroventuria anomochaeta</name>
    <dbReference type="NCBI Taxonomy" id="301207"/>
    <lineage>
        <taxon>Eukaryota</taxon>
        <taxon>Fungi</taxon>
        <taxon>Dikarya</taxon>
        <taxon>Ascomycota</taxon>
        <taxon>Pezizomycotina</taxon>
        <taxon>Dothideomycetes</taxon>
        <taxon>Pleosporomycetidae</taxon>
        <taxon>Pleosporales</taxon>
        <taxon>Pleosporineae</taxon>
        <taxon>Didymellaceae</taxon>
        <taxon>Macroventuria</taxon>
    </lineage>
</organism>
<protein>
    <submittedName>
        <fullName evidence="1">Uncharacterized protein</fullName>
    </submittedName>
</protein>
<gene>
    <name evidence="1" type="ORF">BU25DRAFT_204694</name>
</gene>
<accession>A0ACB6RL85</accession>
<dbReference type="EMBL" id="MU006742">
    <property type="protein sequence ID" value="KAF2622715.1"/>
    <property type="molecule type" value="Genomic_DNA"/>
</dbReference>
<evidence type="ECO:0000313" key="2">
    <source>
        <dbReference type="Proteomes" id="UP000799754"/>
    </source>
</evidence>
<comment type="caution">
    <text evidence="1">The sequence shown here is derived from an EMBL/GenBank/DDBJ whole genome shotgun (WGS) entry which is preliminary data.</text>
</comment>
<dbReference type="Proteomes" id="UP000799754">
    <property type="component" value="Unassembled WGS sequence"/>
</dbReference>
<proteinExistence type="predicted"/>
<keyword evidence="2" id="KW-1185">Reference proteome</keyword>
<reference evidence="1" key="1">
    <citation type="journal article" date="2020" name="Stud. Mycol.">
        <title>101 Dothideomycetes genomes: a test case for predicting lifestyles and emergence of pathogens.</title>
        <authorList>
            <person name="Haridas S."/>
            <person name="Albert R."/>
            <person name="Binder M."/>
            <person name="Bloem J."/>
            <person name="Labutti K."/>
            <person name="Salamov A."/>
            <person name="Andreopoulos B."/>
            <person name="Baker S."/>
            <person name="Barry K."/>
            <person name="Bills G."/>
            <person name="Bluhm B."/>
            <person name="Cannon C."/>
            <person name="Castanera R."/>
            <person name="Culley D."/>
            <person name="Daum C."/>
            <person name="Ezra D."/>
            <person name="Gonzalez J."/>
            <person name="Henrissat B."/>
            <person name="Kuo A."/>
            <person name="Liang C."/>
            <person name="Lipzen A."/>
            <person name="Lutzoni F."/>
            <person name="Magnuson J."/>
            <person name="Mondo S."/>
            <person name="Nolan M."/>
            <person name="Ohm R."/>
            <person name="Pangilinan J."/>
            <person name="Park H.-J."/>
            <person name="Ramirez L."/>
            <person name="Alfaro M."/>
            <person name="Sun H."/>
            <person name="Tritt A."/>
            <person name="Yoshinaga Y."/>
            <person name="Zwiers L.-H."/>
            <person name="Turgeon B."/>
            <person name="Goodwin S."/>
            <person name="Spatafora J."/>
            <person name="Crous P."/>
            <person name="Grigoriev I."/>
        </authorList>
    </citation>
    <scope>NUCLEOTIDE SEQUENCE</scope>
    <source>
        <strain evidence="1">CBS 525.71</strain>
    </source>
</reference>
<evidence type="ECO:0000313" key="1">
    <source>
        <dbReference type="EMBL" id="KAF2622715.1"/>
    </source>
</evidence>